<dbReference type="PROSITE" id="PS50026">
    <property type="entry name" value="EGF_3"/>
    <property type="match status" value="1"/>
</dbReference>
<keyword evidence="3" id="KW-0472">Membrane</keyword>
<organism evidence="5 6">
    <name type="scientific">Panagrolaimus superbus</name>
    <dbReference type="NCBI Taxonomy" id="310955"/>
    <lineage>
        <taxon>Eukaryota</taxon>
        <taxon>Metazoa</taxon>
        <taxon>Ecdysozoa</taxon>
        <taxon>Nematoda</taxon>
        <taxon>Chromadorea</taxon>
        <taxon>Rhabditida</taxon>
        <taxon>Tylenchina</taxon>
        <taxon>Panagrolaimomorpha</taxon>
        <taxon>Panagrolaimoidea</taxon>
        <taxon>Panagrolaimidae</taxon>
        <taxon>Panagrolaimus</taxon>
    </lineage>
</organism>
<keyword evidence="3" id="KW-0812">Transmembrane</keyword>
<dbReference type="InterPro" id="IPR000742">
    <property type="entry name" value="EGF"/>
</dbReference>
<evidence type="ECO:0000313" key="6">
    <source>
        <dbReference type="WBParaSite" id="PSU_v2.g9753.t1"/>
    </source>
</evidence>
<feature type="domain" description="EGF-like" evidence="4">
    <location>
        <begin position="125"/>
        <end position="165"/>
    </location>
</feature>
<dbReference type="SUPFAM" id="SSF57196">
    <property type="entry name" value="EGF/Laminin"/>
    <property type="match status" value="1"/>
</dbReference>
<dbReference type="AlphaFoldDB" id="A0A914ZHI3"/>
<accession>A0A914ZHI3</accession>
<feature type="transmembrane region" description="Helical" evidence="3">
    <location>
        <begin position="174"/>
        <end position="197"/>
    </location>
</feature>
<feature type="disulfide bond" evidence="1">
    <location>
        <begin position="155"/>
        <end position="164"/>
    </location>
</feature>
<dbReference type="PROSITE" id="PS00022">
    <property type="entry name" value="EGF_1"/>
    <property type="match status" value="1"/>
</dbReference>
<sequence>MTVFIFKFLFIFGYFSSIYSAQITYTIEVHAIKTDEPYKAVFLEEDDDLLVTCGQENIKLKDLKTFNKSEDNDATVLSNPYRLAFRSIYHNGNIIVCGGKSETTGEEMIGVVRLLTVLNKPFYNSWLSCEDKGYCQNHGQCYRDPDNHATKICVCSSYFGGLQCQNMVADANTVTFFIVIALMGLALIIIGGLAVYYRHYHKQEKKLRRHLICAQCNAKRCELKAEDETQTPEGNLKTNNHKEYNKLPQNGP</sequence>
<dbReference type="Proteomes" id="UP000887577">
    <property type="component" value="Unplaced"/>
</dbReference>
<evidence type="ECO:0000313" key="5">
    <source>
        <dbReference type="Proteomes" id="UP000887577"/>
    </source>
</evidence>
<keyword evidence="3" id="KW-1133">Transmembrane helix</keyword>
<dbReference type="Gene3D" id="2.10.25.10">
    <property type="entry name" value="Laminin"/>
    <property type="match status" value="1"/>
</dbReference>
<comment type="caution">
    <text evidence="1">Lacks conserved residue(s) required for the propagation of feature annotation.</text>
</comment>
<proteinExistence type="predicted"/>
<reference evidence="6" key="1">
    <citation type="submission" date="2022-11" db="UniProtKB">
        <authorList>
            <consortium name="WormBaseParasite"/>
        </authorList>
    </citation>
    <scope>IDENTIFICATION</scope>
</reference>
<evidence type="ECO:0000256" key="1">
    <source>
        <dbReference type="PROSITE-ProRule" id="PRU00076"/>
    </source>
</evidence>
<keyword evidence="1" id="KW-0245">EGF-like domain</keyword>
<keyword evidence="1" id="KW-1015">Disulfide bond</keyword>
<keyword evidence="5" id="KW-1185">Reference proteome</keyword>
<evidence type="ECO:0000259" key="4">
    <source>
        <dbReference type="PROSITE" id="PS50026"/>
    </source>
</evidence>
<evidence type="ECO:0000256" key="2">
    <source>
        <dbReference type="SAM" id="MobiDB-lite"/>
    </source>
</evidence>
<protein>
    <submittedName>
        <fullName evidence="6">EGF-like domain-containing protein</fullName>
    </submittedName>
</protein>
<dbReference type="WBParaSite" id="PSU_v2.g9753.t1">
    <property type="protein sequence ID" value="PSU_v2.g9753.t1"/>
    <property type="gene ID" value="PSU_v2.g9753"/>
</dbReference>
<name>A0A914ZHI3_9BILA</name>
<feature type="region of interest" description="Disordered" evidence="2">
    <location>
        <begin position="228"/>
        <end position="252"/>
    </location>
</feature>
<evidence type="ECO:0000256" key="3">
    <source>
        <dbReference type="SAM" id="Phobius"/>
    </source>
</evidence>